<dbReference type="Proteomes" id="UP000499080">
    <property type="component" value="Unassembled WGS sequence"/>
</dbReference>
<evidence type="ECO:0000313" key="2">
    <source>
        <dbReference type="Proteomes" id="UP000499080"/>
    </source>
</evidence>
<dbReference type="OrthoDB" id="4327074at2759"/>
<proteinExistence type="predicted"/>
<dbReference type="EMBL" id="BGPR01009883">
    <property type="protein sequence ID" value="GBN42880.1"/>
    <property type="molecule type" value="Genomic_DNA"/>
</dbReference>
<evidence type="ECO:0000313" key="1">
    <source>
        <dbReference type="EMBL" id="GBN42880.1"/>
    </source>
</evidence>
<keyword evidence="2" id="KW-1185">Reference proteome</keyword>
<reference evidence="1 2" key="1">
    <citation type="journal article" date="2019" name="Sci. Rep.">
        <title>Orb-weaving spider Araneus ventricosus genome elucidates the spidroin gene catalogue.</title>
        <authorList>
            <person name="Kono N."/>
            <person name="Nakamura H."/>
            <person name="Ohtoshi R."/>
            <person name="Moran D.A.P."/>
            <person name="Shinohara A."/>
            <person name="Yoshida Y."/>
            <person name="Fujiwara M."/>
            <person name="Mori M."/>
            <person name="Tomita M."/>
            <person name="Arakawa K."/>
        </authorList>
    </citation>
    <scope>NUCLEOTIDE SEQUENCE [LARGE SCALE GENOMIC DNA]</scope>
</reference>
<comment type="caution">
    <text evidence="1">The sequence shown here is derived from an EMBL/GenBank/DDBJ whole genome shotgun (WGS) entry which is preliminary data.</text>
</comment>
<dbReference type="AlphaFoldDB" id="A0A4Y2NX83"/>
<organism evidence="1 2">
    <name type="scientific">Araneus ventricosus</name>
    <name type="common">Orbweaver spider</name>
    <name type="synonym">Epeira ventricosa</name>
    <dbReference type="NCBI Taxonomy" id="182803"/>
    <lineage>
        <taxon>Eukaryota</taxon>
        <taxon>Metazoa</taxon>
        <taxon>Ecdysozoa</taxon>
        <taxon>Arthropoda</taxon>
        <taxon>Chelicerata</taxon>
        <taxon>Arachnida</taxon>
        <taxon>Araneae</taxon>
        <taxon>Araneomorphae</taxon>
        <taxon>Entelegynae</taxon>
        <taxon>Araneoidea</taxon>
        <taxon>Araneidae</taxon>
        <taxon>Araneus</taxon>
    </lineage>
</organism>
<gene>
    <name evidence="1" type="ORF">AVEN_85635_1</name>
</gene>
<name>A0A4Y2NX83_ARAVE</name>
<protein>
    <submittedName>
        <fullName evidence="1">Uncharacterized protein</fullName>
    </submittedName>
</protein>
<accession>A0A4Y2NX83</accession>
<sequence>MEQSSAFMGNFQISSDFTLYEDVNLRQNNAINLSFSGHMSVNSPLPGTSISEITVFQKFCNLIQKPCIMKRFRKRAKSASLTSTPEKQKIEENLLKISRKEKKEKISNKDRNLNFLGNYQRLKQNFFLENRTKFMKDSYGTSDLDSDNYSIYTYINVSRWKY</sequence>